<sequence length="321" mass="36618">MPAESFYPYRTGAEMVLLHLDLPEREEHQASDESLPVYRCSSAEIQLRAAAIVPDAVWEKVFDASERTHPPAKLWLVAQSMESRSRQAFELKGDGQVFEALIRLNTDDWAGKAEFQAVLARTTARDASPSGYASDVGARLAWSKAHLALFREPPVPQRDRLKIQWKKFEGSQKSQLFALDHSEPQPKLWLNSEVEGLYDVLNSRAVRGWNPAIAENTSYLIAHQVWTSLLATAISHLAETGDSDSLPDLAELLEWERLVLEDWIESLFPDRQRDAAFDLLLDSVRQHYFREELLVQRIPEAIQEKLNTYRGFEHLLKEAGR</sequence>
<comment type="caution">
    <text evidence="1">The sequence shown here is derived from an EMBL/GenBank/DDBJ whole genome shotgun (WGS) entry which is preliminary data.</text>
</comment>
<proteinExistence type="predicted"/>
<dbReference type="RefSeq" id="WP_106255064.1">
    <property type="nucleotide sequence ID" value="NZ_CAWNSW010000080.1"/>
</dbReference>
<reference evidence="1 2" key="2">
    <citation type="submission" date="2018-03" db="EMBL/GenBank/DDBJ databases">
        <title>The ancient ancestry and fast evolution of plastids.</title>
        <authorList>
            <person name="Moore K.R."/>
            <person name="Magnabosco C."/>
            <person name="Momper L."/>
            <person name="Gold D.A."/>
            <person name="Bosak T."/>
            <person name="Fournier G.P."/>
        </authorList>
    </citation>
    <scope>NUCLEOTIDE SEQUENCE [LARGE SCALE GENOMIC DNA]</scope>
    <source>
        <strain evidence="1 2">ULC18</strain>
    </source>
</reference>
<name>A0A2T1ELW7_9CYAN</name>
<dbReference type="OrthoDB" id="9878437at2"/>
<keyword evidence="2" id="KW-1185">Reference proteome</keyword>
<protein>
    <submittedName>
        <fullName evidence="1">Uncharacterized protein</fullName>
    </submittedName>
</protein>
<accession>A0A2T1ELW7</accession>
<gene>
    <name evidence="1" type="ORF">C7B82_04255</name>
</gene>
<organism evidence="1 2">
    <name type="scientific">Stenomitos frigidus ULC18</name>
    <dbReference type="NCBI Taxonomy" id="2107698"/>
    <lineage>
        <taxon>Bacteria</taxon>
        <taxon>Bacillati</taxon>
        <taxon>Cyanobacteriota</taxon>
        <taxon>Cyanophyceae</taxon>
        <taxon>Leptolyngbyales</taxon>
        <taxon>Leptolyngbyaceae</taxon>
        <taxon>Stenomitos</taxon>
    </lineage>
</organism>
<dbReference type="Proteomes" id="UP000239576">
    <property type="component" value="Unassembled WGS sequence"/>
</dbReference>
<evidence type="ECO:0000313" key="1">
    <source>
        <dbReference type="EMBL" id="PSB33703.1"/>
    </source>
</evidence>
<dbReference type="AlphaFoldDB" id="A0A2T1ELW7"/>
<dbReference type="EMBL" id="PVWK01000017">
    <property type="protein sequence ID" value="PSB33703.1"/>
    <property type="molecule type" value="Genomic_DNA"/>
</dbReference>
<reference evidence="2" key="1">
    <citation type="submission" date="2018-02" db="EMBL/GenBank/DDBJ databases">
        <authorList>
            <person name="Moore K."/>
            <person name="Momper L."/>
        </authorList>
    </citation>
    <scope>NUCLEOTIDE SEQUENCE [LARGE SCALE GENOMIC DNA]</scope>
    <source>
        <strain evidence="2">ULC18</strain>
    </source>
</reference>
<evidence type="ECO:0000313" key="2">
    <source>
        <dbReference type="Proteomes" id="UP000239576"/>
    </source>
</evidence>